<organism evidence="4 5">
    <name type="scientific">Nitrosopumilus ureiphilus</name>
    <dbReference type="NCBI Taxonomy" id="1470067"/>
    <lineage>
        <taxon>Archaea</taxon>
        <taxon>Nitrososphaerota</taxon>
        <taxon>Nitrososphaeria</taxon>
        <taxon>Nitrosopumilales</taxon>
        <taxon>Nitrosopumilaceae</taxon>
        <taxon>Nitrosopumilus</taxon>
    </lineage>
</organism>
<dbReference type="InterPro" id="IPR052721">
    <property type="entry name" value="ET_Amicyanin"/>
</dbReference>
<dbReference type="AlphaFoldDB" id="A0A7D5M5U4"/>
<evidence type="ECO:0000259" key="3">
    <source>
        <dbReference type="Pfam" id="PF00127"/>
    </source>
</evidence>
<dbReference type="InterPro" id="IPR008972">
    <property type="entry name" value="Cupredoxin"/>
</dbReference>
<name>A0A7D5M5U4_9ARCH</name>
<keyword evidence="1" id="KW-0479">Metal-binding</keyword>
<sequence>MILQLLFGFFLVSTFLSISVYAEENTWNVFLKPYDGLSKKELFKPIELPISSGDKVTWRNHDSTAHMIVSGVPEHPDYSGEFFSTSVLSPGENFSVNLDFEGYAAYYYFCEIHPWYTGKIFFEDNPNMYQSTLDISYETQNPDTLKINGLVESDLGSTGYEILIFDSKNNLVFQKVDSFKPDATFDEFIDISSYMWSHDKNYVLKLVYGIPSESTTLSLEIPIDGVDDDLKSKSLKVCQNSEPSDFLFEGISLPNWYKKPLCWFSDGFFTQKELSDSIVFFRNQHPQN</sequence>
<proteinExistence type="predicted"/>
<accession>A0A7D5M5U4</accession>
<gene>
    <name evidence="4" type="ORF">C5F50_07165</name>
</gene>
<evidence type="ECO:0000256" key="1">
    <source>
        <dbReference type="ARBA" id="ARBA00022723"/>
    </source>
</evidence>
<protein>
    <recommendedName>
        <fullName evidence="3">Blue (type 1) copper domain-containing protein</fullName>
    </recommendedName>
</protein>
<feature type="domain" description="Blue (type 1) copper" evidence="3">
    <location>
        <begin position="43"/>
        <end position="114"/>
    </location>
</feature>
<reference evidence="4 5" key="1">
    <citation type="submission" date="2018-02" db="EMBL/GenBank/DDBJ databases">
        <title>Complete genome of Nitrosopumilus ureaphilus PS0.</title>
        <authorList>
            <person name="Qin W."/>
            <person name="Zheng Y."/>
            <person name="Stahl D.A."/>
        </authorList>
    </citation>
    <scope>NUCLEOTIDE SEQUENCE [LARGE SCALE GENOMIC DNA]</scope>
    <source>
        <strain evidence="4 5">PS0</strain>
    </source>
</reference>
<dbReference type="PANTHER" id="PTHR36507:SF1">
    <property type="entry name" value="BLL1555 PROTEIN"/>
    <property type="match status" value="1"/>
</dbReference>
<dbReference type="GO" id="GO:0005507">
    <property type="term" value="F:copper ion binding"/>
    <property type="evidence" value="ECO:0007669"/>
    <property type="project" value="InterPro"/>
</dbReference>
<dbReference type="PANTHER" id="PTHR36507">
    <property type="entry name" value="BLL1555 PROTEIN"/>
    <property type="match status" value="1"/>
</dbReference>
<evidence type="ECO:0000313" key="4">
    <source>
        <dbReference type="EMBL" id="QLH07966.1"/>
    </source>
</evidence>
<keyword evidence="2" id="KW-0186">Copper</keyword>
<dbReference type="OrthoDB" id="2578at2157"/>
<dbReference type="Proteomes" id="UP000509478">
    <property type="component" value="Chromosome"/>
</dbReference>
<keyword evidence="5" id="KW-1185">Reference proteome</keyword>
<dbReference type="Gene3D" id="2.60.40.420">
    <property type="entry name" value="Cupredoxins - blue copper proteins"/>
    <property type="match status" value="1"/>
</dbReference>
<dbReference type="SUPFAM" id="SSF49503">
    <property type="entry name" value="Cupredoxins"/>
    <property type="match status" value="1"/>
</dbReference>
<evidence type="ECO:0000313" key="5">
    <source>
        <dbReference type="Proteomes" id="UP000509478"/>
    </source>
</evidence>
<dbReference type="EMBL" id="CP026995">
    <property type="protein sequence ID" value="QLH07966.1"/>
    <property type="molecule type" value="Genomic_DNA"/>
</dbReference>
<dbReference type="InterPro" id="IPR000923">
    <property type="entry name" value="BlueCu_1"/>
</dbReference>
<dbReference type="GO" id="GO:0009055">
    <property type="term" value="F:electron transfer activity"/>
    <property type="evidence" value="ECO:0007669"/>
    <property type="project" value="InterPro"/>
</dbReference>
<dbReference type="KEGG" id="nue:C5F50_07165"/>
<evidence type="ECO:0000256" key="2">
    <source>
        <dbReference type="ARBA" id="ARBA00023008"/>
    </source>
</evidence>
<dbReference type="Pfam" id="PF00127">
    <property type="entry name" value="Copper-bind"/>
    <property type="match status" value="1"/>
</dbReference>